<dbReference type="EMBL" id="AUXA02000005">
    <property type="protein sequence ID" value="KDE02043.1"/>
    <property type="molecule type" value="Genomic_DNA"/>
</dbReference>
<accession>A0ABR4RT39</accession>
<organism evidence="2 3">
    <name type="scientific">Streptococcus equi subsp. zooepidemicus SzS31A1</name>
    <dbReference type="NCBI Taxonomy" id="1352602"/>
    <lineage>
        <taxon>Bacteria</taxon>
        <taxon>Bacillati</taxon>
        <taxon>Bacillota</taxon>
        <taxon>Bacilli</taxon>
        <taxon>Lactobacillales</taxon>
        <taxon>Streptococcaceae</taxon>
        <taxon>Streptococcus</taxon>
    </lineage>
</organism>
<keyword evidence="3" id="KW-1185">Reference proteome</keyword>
<dbReference type="Proteomes" id="UP000025523">
    <property type="component" value="Unassembled WGS sequence"/>
</dbReference>
<comment type="caution">
    <text evidence="2">The sequence shown here is derived from an EMBL/GenBank/DDBJ whole genome shotgun (WGS) entry which is preliminary data.</text>
</comment>
<feature type="transmembrane region" description="Helical" evidence="1">
    <location>
        <begin position="100"/>
        <end position="125"/>
    </location>
</feature>
<feature type="transmembrane region" description="Helical" evidence="1">
    <location>
        <begin position="76"/>
        <end position="93"/>
    </location>
</feature>
<keyword evidence="1" id="KW-1133">Transmembrane helix</keyword>
<gene>
    <name evidence="2" type="ORF">M837_01860</name>
</gene>
<evidence type="ECO:0000313" key="2">
    <source>
        <dbReference type="EMBL" id="KDE02043.1"/>
    </source>
</evidence>
<feature type="transmembrane region" description="Helical" evidence="1">
    <location>
        <begin position="145"/>
        <end position="165"/>
    </location>
</feature>
<name>A0ABR4RT39_STRSZ</name>
<evidence type="ECO:0000256" key="1">
    <source>
        <dbReference type="SAM" id="Phobius"/>
    </source>
</evidence>
<proteinExistence type="predicted"/>
<evidence type="ECO:0000313" key="3">
    <source>
        <dbReference type="Proteomes" id="UP000025523"/>
    </source>
</evidence>
<reference evidence="2 3" key="1">
    <citation type="journal article" date="2013" name="Genome Announc.">
        <title>Draft Genome Sequence of Streptococcus equi subsp. zooepidemicus Strain S31A1, Isolated from Equine Infectious Endometritis.</title>
        <authorList>
            <person name="da Piedade I."/>
            <person name="Skive B."/>
            <person name="Christensen H."/>
            <person name="Bojesen A.M."/>
        </authorList>
    </citation>
    <scope>NUCLEOTIDE SEQUENCE [LARGE SCALE GENOMIC DNA]</scope>
    <source>
        <strain evidence="2 3">SzS31A1</strain>
    </source>
</reference>
<keyword evidence="1" id="KW-0812">Transmembrane</keyword>
<sequence>MILSWRKSNEKILYLSVLLGTSILATLIKIYNTFFAKLKASSGHSTGNIEIDALLSESRLVLERQHAFTTNGINKLFVMMMSLMLLLALYYLIKKDLKAVYSYLLYLVLTLVHAIYSFFSLSPLAKLYSDDMLGATIQTGEKAKLIFSVVLFLLYLLIVVANNRVKSSVEPTSSIGIDV</sequence>
<keyword evidence="1" id="KW-0472">Membrane</keyword>
<feature type="transmembrane region" description="Helical" evidence="1">
    <location>
        <begin position="12"/>
        <end position="31"/>
    </location>
</feature>
<protein>
    <submittedName>
        <fullName evidence="2">Membrane protein</fullName>
    </submittedName>
</protein>